<evidence type="ECO:0000313" key="3">
    <source>
        <dbReference type="Proteomes" id="UP000219338"/>
    </source>
</evidence>
<evidence type="ECO:0000313" key="2">
    <source>
        <dbReference type="EMBL" id="SJL11829.1"/>
    </source>
</evidence>
<sequence length="202" mass="23012">MPPWPNQRWPMVLKLAQGIVPLLESIGPSFAAPSPATHEQHRQYCPPHLLHALQDDYADPIFPSANSNKTKMIITVFTAERVRLAFETNTLNKVEELYNALEARVADIRARSRSYTSVYCLIVELRTATGEYNVAKIFNPFGHLIGALYYKSNPRAAGYITHDYAFVLNYVVSCISQEVNLTEDTYIFWVPRSFLGILYVLR</sequence>
<accession>A0A284RSV7</accession>
<dbReference type="Proteomes" id="UP000219338">
    <property type="component" value="Unassembled WGS sequence"/>
</dbReference>
<gene>
    <name evidence="2" type="ORF">ARMOST_15240</name>
</gene>
<reference evidence="3" key="1">
    <citation type="journal article" date="2017" name="Nat. Ecol. Evol.">
        <title>Genome expansion and lineage-specific genetic innovations in the forest pathogenic fungi Armillaria.</title>
        <authorList>
            <person name="Sipos G."/>
            <person name="Prasanna A.N."/>
            <person name="Walter M.C."/>
            <person name="O'Connor E."/>
            <person name="Balint B."/>
            <person name="Krizsan K."/>
            <person name="Kiss B."/>
            <person name="Hess J."/>
            <person name="Varga T."/>
            <person name="Slot J."/>
            <person name="Riley R."/>
            <person name="Boka B."/>
            <person name="Rigling D."/>
            <person name="Barry K."/>
            <person name="Lee J."/>
            <person name="Mihaltcheva S."/>
            <person name="LaButti K."/>
            <person name="Lipzen A."/>
            <person name="Waldron R."/>
            <person name="Moloney N.M."/>
            <person name="Sperisen C."/>
            <person name="Kredics L."/>
            <person name="Vagvoelgyi C."/>
            <person name="Patrignani A."/>
            <person name="Fitzpatrick D."/>
            <person name="Nagy I."/>
            <person name="Doyle S."/>
            <person name="Anderson J.B."/>
            <person name="Grigoriev I.V."/>
            <person name="Gueldener U."/>
            <person name="Muensterkoetter M."/>
            <person name="Nagy L.G."/>
        </authorList>
    </citation>
    <scope>NUCLEOTIDE SEQUENCE [LARGE SCALE GENOMIC DNA]</scope>
    <source>
        <strain evidence="3">C18/9</strain>
    </source>
</reference>
<keyword evidence="3" id="KW-1185">Reference proteome</keyword>
<feature type="coiled-coil region" evidence="1">
    <location>
        <begin position="84"/>
        <end position="111"/>
    </location>
</feature>
<proteinExistence type="predicted"/>
<dbReference type="OrthoDB" id="2949350at2759"/>
<dbReference type="EMBL" id="FUEG01000015">
    <property type="protein sequence ID" value="SJL11829.1"/>
    <property type="molecule type" value="Genomic_DNA"/>
</dbReference>
<keyword evidence="1" id="KW-0175">Coiled coil</keyword>
<protein>
    <submittedName>
        <fullName evidence="2">Uncharacterized protein</fullName>
    </submittedName>
</protein>
<dbReference type="AlphaFoldDB" id="A0A284RSV7"/>
<name>A0A284RSV7_ARMOS</name>
<organism evidence="2 3">
    <name type="scientific">Armillaria ostoyae</name>
    <name type="common">Armillaria root rot fungus</name>
    <dbReference type="NCBI Taxonomy" id="47428"/>
    <lineage>
        <taxon>Eukaryota</taxon>
        <taxon>Fungi</taxon>
        <taxon>Dikarya</taxon>
        <taxon>Basidiomycota</taxon>
        <taxon>Agaricomycotina</taxon>
        <taxon>Agaricomycetes</taxon>
        <taxon>Agaricomycetidae</taxon>
        <taxon>Agaricales</taxon>
        <taxon>Marasmiineae</taxon>
        <taxon>Physalacriaceae</taxon>
        <taxon>Armillaria</taxon>
    </lineage>
</organism>
<evidence type="ECO:0000256" key="1">
    <source>
        <dbReference type="SAM" id="Coils"/>
    </source>
</evidence>